<evidence type="ECO:0000313" key="2">
    <source>
        <dbReference type="EMBL" id="KAK3873841.1"/>
    </source>
</evidence>
<dbReference type="EMBL" id="JAWQEG010002176">
    <property type="protein sequence ID" value="KAK3873841.1"/>
    <property type="molecule type" value="Genomic_DNA"/>
</dbReference>
<sequence length="291" mass="33186">MKSFIGIMLVSGYCCVPHRRLYWQKQPNVYNGLIASSMRRDRFDEIMKFFHAVDNTKLLPNDKFAKIQPLLEILNSNFLKYGEVYGLVDVSIDESMIPYFRRHPTKQFIRGKPVSWGYKAWVAADPNSYAIYISIYQGRGGDKTKSNVNYGLGGTVVLEILDKLQVIHPTKKFSLYFDNFFTSIKLIDEIKNMGHDVTGTVRKHTVEKCPFSNPKTFGKSPRGSEEHFCDTSSQIVVVRWNDNGIVTIASSEHGVSPKVKVERYVASQKKRAKIPMSNAIHQYNKKNGKCG</sequence>
<proteinExistence type="predicted"/>
<keyword evidence="3" id="KW-1185">Reference proteome</keyword>
<protein>
    <recommendedName>
        <fullName evidence="1">PiggyBac transposable element-derived protein domain-containing protein</fullName>
    </recommendedName>
</protein>
<feature type="domain" description="PiggyBac transposable element-derived protein" evidence="1">
    <location>
        <begin position="1"/>
        <end position="287"/>
    </location>
</feature>
<dbReference type="GO" id="GO:0043565">
    <property type="term" value="F:sequence-specific DNA binding"/>
    <property type="evidence" value="ECO:0007669"/>
    <property type="project" value="TreeGrafter"/>
</dbReference>
<accession>A0AAE1FHJ4</accession>
<dbReference type="Pfam" id="PF13843">
    <property type="entry name" value="DDE_Tnp_1_7"/>
    <property type="match status" value="1"/>
</dbReference>
<evidence type="ECO:0000313" key="3">
    <source>
        <dbReference type="Proteomes" id="UP001286313"/>
    </source>
</evidence>
<dbReference type="InterPro" id="IPR029526">
    <property type="entry name" value="PGBD"/>
</dbReference>
<dbReference type="PANTHER" id="PTHR47055">
    <property type="entry name" value="DDE_TNP_1_7 DOMAIN-CONTAINING PROTEIN"/>
    <property type="match status" value="1"/>
</dbReference>
<evidence type="ECO:0000259" key="1">
    <source>
        <dbReference type="Pfam" id="PF13843"/>
    </source>
</evidence>
<dbReference type="PANTHER" id="PTHR47055:SF3">
    <property type="entry name" value="PHORBOL-ESTER_DAG-TYPE DOMAIN-CONTAINING PROTEIN"/>
    <property type="match status" value="1"/>
</dbReference>
<reference evidence="2" key="1">
    <citation type="submission" date="2023-10" db="EMBL/GenBank/DDBJ databases">
        <title>Genome assemblies of two species of porcelain crab, Petrolisthes cinctipes and Petrolisthes manimaculis (Anomura: Porcellanidae).</title>
        <authorList>
            <person name="Angst P."/>
        </authorList>
    </citation>
    <scope>NUCLEOTIDE SEQUENCE</scope>
    <source>
        <strain evidence="2">PB745_01</strain>
        <tissue evidence="2">Gill</tissue>
    </source>
</reference>
<comment type="caution">
    <text evidence="2">The sequence shown here is derived from an EMBL/GenBank/DDBJ whole genome shotgun (WGS) entry which is preliminary data.</text>
</comment>
<organism evidence="2 3">
    <name type="scientific">Petrolisthes cinctipes</name>
    <name type="common">Flat porcelain crab</name>
    <dbReference type="NCBI Taxonomy" id="88211"/>
    <lineage>
        <taxon>Eukaryota</taxon>
        <taxon>Metazoa</taxon>
        <taxon>Ecdysozoa</taxon>
        <taxon>Arthropoda</taxon>
        <taxon>Crustacea</taxon>
        <taxon>Multicrustacea</taxon>
        <taxon>Malacostraca</taxon>
        <taxon>Eumalacostraca</taxon>
        <taxon>Eucarida</taxon>
        <taxon>Decapoda</taxon>
        <taxon>Pleocyemata</taxon>
        <taxon>Anomura</taxon>
        <taxon>Galatheoidea</taxon>
        <taxon>Porcellanidae</taxon>
        <taxon>Petrolisthes</taxon>
    </lineage>
</organism>
<dbReference type="Proteomes" id="UP001286313">
    <property type="component" value="Unassembled WGS sequence"/>
</dbReference>
<dbReference type="AlphaFoldDB" id="A0AAE1FHJ4"/>
<gene>
    <name evidence="2" type="ORF">Pcinc_021172</name>
</gene>
<dbReference type="InterPro" id="IPR052638">
    <property type="entry name" value="PiggyBac_TE-derived"/>
</dbReference>
<name>A0AAE1FHJ4_PETCI</name>